<dbReference type="InterPro" id="IPR001544">
    <property type="entry name" value="Aminotrans_IV"/>
</dbReference>
<dbReference type="STRING" id="322095.HMPREF3185_00636"/>
<dbReference type="InterPro" id="IPR036038">
    <property type="entry name" value="Aminotransferase-like"/>
</dbReference>
<dbReference type="OrthoDB" id="1148709at2"/>
<reference evidence="2" key="1">
    <citation type="submission" date="2016-01" db="EMBL/GenBank/DDBJ databases">
        <authorList>
            <person name="Mitreva M."/>
            <person name="Pepin K.H."/>
            <person name="Mihindukulasuriya K.A."/>
            <person name="Fulton R."/>
            <person name="Fronick C."/>
            <person name="O'Laughlin M."/>
            <person name="Miner T."/>
            <person name="Herter B."/>
            <person name="Rosa B.A."/>
            <person name="Cordes M."/>
            <person name="Tomlinson C."/>
            <person name="Wollam A."/>
            <person name="Palsikar V.B."/>
            <person name="Mardis E.R."/>
            <person name="Wilson R.K."/>
        </authorList>
    </citation>
    <scope>NUCLEOTIDE SEQUENCE [LARGE SCALE GENOMIC DNA]</scope>
    <source>
        <strain evidence="2">KA00683</strain>
    </source>
</reference>
<dbReference type="PATRIC" id="fig|322095.3.peg.629"/>
<evidence type="ECO:0008006" key="3">
    <source>
        <dbReference type="Google" id="ProtNLM"/>
    </source>
</evidence>
<dbReference type="Proteomes" id="UP000070224">
    <property type="component" value="Unassembled WGS sequence"/>
</dbReference>
<dbReference type="AlphaFoldDB" id="A0A134BAI7"/>
<keyword evidence="2" id="KW-1185">Reference proteome</keyword>
<organism evidence="1 2">
    <name type="scientific">Porphyromonas somerae</name>
    <dbReference type="NCBI Taxonomy" id="322095"/>
    <lineage>
        <taxon>Bacteria</taxon>
        <taxon>Pseudomonadati</taxon>
        <taxon>Bacteroidota</taxon>
        <taxon>Bacteroidia</taxon>
        <taxon>Bacteroidales</taxon>
        <taxon>Porphyromonadaceae</taxon>
        <taxon>Porphyromonas</taxon>
    </lineage>
</organism>
<dbReference type="Pfam" id="PF01063">
    <property type="entry name" value="Aminotran_4"/>
    <property type="match status" value="1"/>
</dbReference>
<proteinExistence type="predicted"/>
<accession>A0A134BAI7</accession>
<comment type="caution">
    <text evidence="1">The sequence shown here is derived from an EMBL/GenBank/DDBJ whole genome shotgun (WGS) entry which is preliminary data.</text>
</comment>
<name>A0A134BAI7_9PORP</name>
<dbReference type="InterPro" id="IPR043132">
    <property type="entry name" value="BCAT-like_C"/>
</dbReference>
<dbReference type="GO" id="GO:0003824">
    <property type="term" value="F:catalytic activity"/>
    <property type="evidence" value="ECO:0007669"/>
    <property type="project" value="InterPro"/>
</dbReference>
<dbReference type="Gene3D" id="3.20.10.10">
    <property type="entry name" value="D-amino Acid Aminotransferase, subunit A, domain 2"/>
    <property type="match status" value="1"/>
</dbReference>
<dbReference type="RefSeq" id="WP_060935090.1">
    <property type="nucleotide sequence ID" value="NZ_KQ960432.1"/>
</dbReference>
<protein>
    <recommendedName>
        <fullName evidence="3">Aminotransferase, class IV</fullName>
    </recommendedName>
</protein>
<evidence type="ECO:0000313" key="1">
    <source>
        <dbReference type="EMBL" id="KXB76981.1"/>
    </source>
</evidence>
<evidence type="ECO:0000313" key="2">
    <source>
        <dbReference type="Proteomes" id="UP000070224"/>
    </source>
</evidence>
<sequence length="230" mass="25586">MPAEDLHPPVAGAASPSFIETFMLRGGELIAGELHRERMLRTLREQGAETSSTFLQSLLSTSPWPEVEAYLTGKQILPATTYRLTLEYSLAGLSAIRLVPYCKRTIRALRPILLPEGFEYSYKYADRSFFERVKAELPDDEEPLFVRPDGTITDTSFTNVLIETEAGYLTPARPLLRGTQREGLLRAGLIAEADDLTLSTLRSKAKAILLINALLPLEEALRLPPEALQD</sequence>
<dbReference type="EMBL" id="LSDK01000050">
    <property type="protein sequence ID" value="KXB76981.1"/>
    <property type="molecule type" value="Genomic_DNA"/>
</dbReference>
<dbReference type="SUPFAM" id="SSF56752">
    <property type="entry name" value="D-aminoacid aminotransferase-like PLP-dependent enzymes"/>
    <property type="match status" value="1"/>
</dbReference>
<gene>
    <name evidence="1" type="ORF">HMPREF3185_00636</name>
</gene>